<dbReference type="RefSeq" id="XP_018279161.1">
    <property type="nucleotide sequence ID" value="XM_018427440.1"/>
</dbReference>
<feature type="region of interest" description="Disordered" evidence="1">
    <location>
        <begin position="274"/>
        <end position="342"/>
    </location>
</feature>
<dbReference type="Proteomes" id="UP000053611">
    <property type="component" value="Unassembled WGS sequence"/>
</dbReference>
<feature type="compositionally biased region" description="Polar residues" evidence="1">
    <location>
        <begin position="427"/>
        <end position="443"/>
    </location>
</feature>
<feature type="region of interest" description="Disordered" evidence="1">
    <location>
        <begin position="354"/>
        <end position="444"/>
    </location>
</feature>
<feature type="region of interest" description="Disordered" evidence="1">
    <location>
        <begin position="126"/>
        <end position="192"/>
    </location>
</feature>
<reference evidence="2 3" key="1">
    <citation type="submission" date="2015-03" db="EMBL/GenBank/DDBJ databases">
        <title>Genomics and transcriptomics of the oil-accumulating basidiomycete yeast T. oleaginosus allow insights into substrate utilization and the diverse evolutionary trajectories of mating systems in fungi.</title>
        <authorList>
            <consortium name="DOE Joint Genome Institute"/>
            <person name="Kourist R."/>
            <person name="Kracht O."/>
            <person name="Bracharz F."/>
            <person name="Lipzen A."/>
            <person name="Nolan M."/>
            <person name="Ohm R."/>
            <person name="Grigoriev I."/>
            <person name="Sun S."/>
            <person name="Heitman J."/>
            <person name="Bruck T."/>
            <person name="Nowrousian M."/>
        </authorList>
    </citation>
    <scope>NUCLEOTIDE SEQUENCE [LARGE SCALE GENOMIC DNA]</scope>
    <source>
        <strain evidence="2 3">IBC0246</strain>
    </source>
</reference>
<keyword evidence="3" id="KW-1185">Reference proteome</keyword>
<evidence type="ECO:0000256" key="1">
    <source>
        <dbReference type="SAM" id="MobiDB-lite"/>
    </source>
</evidence>
<name>A0A0J0XNH0_9TREE</name>
<feature type="compositionally biased region" description="Polar residues" evidence="1">
    <location>
        <begin position="35"/>
        <end position="53"/>
    </location>
</feature>
<sequence length="552" mass="60990">MSMLDVDMSRTPNRLTASTIRGGEPGSPREPSAPCSPQTPDHSNAALNGSGSSQRRCYCGNPIRTRTGTYYCSTDCARGDAFSSLTHARSASSISLLGDAFDDRPSRTTSATYSGDDEMAFYRRMKRHERREQSRKLRAGECSLSPESTRSPSAVPELVSSHSRNTSTASSTYSFGSSSCSLSRHPSTSSHTPFTASVVIEDAIMEDDDEFADPVPSAVSTLRGEARRRLTGETKEHTPLVMARGNTFLQNMAVDDMLDEIISMEESFRVPDDPVQERYHRRRQSTPERDFFVPTAYRPPRTPSPPLRRRKSIIPPAPNAPDRRNSLNQHRPPSMYAHTSSLSESHTALYLATASPVPPSHKPRHRRSASPKLSVRRSITFTPQNAGPALPRAPRSRIDSPGLTPVRRKHLTPTAHHPPMEGWRFPTASSNATPTNARFSSTMGDAPELYRSSESTVEESLSAGPQLLWPQATRNPGVEHTTAQRLERNLNHYSPDDELFQPPSSSLRLGMLMNSDTDDMDSDDASTVRGSIRGSMRDSFLAPIPPFTRRGW</sequence>
<evidence type="ECO:0000313" key="3">
    <source>
        <dbReference type="Proteomes" id="UP000053611"/>
    </source>
</evidence>
<gene>
    <name evidence="2" type="ORF">CC85DRAFT_82047</name>
</gene>
<dbReference type="OrthoDB" id="2592339at2759"/>
<feature type="compositionally biased region" description="Polar residues" evidence="1">
    <location>
        <begin position="10"/>
        <end position="19"/>
    </location>
</feature>
<accession>A0A0J0XNH0</accession>
<dbReference type="EMBL" id="KQ087203">
    <property type="protein sequence ID" value="KLT42670.1"/>
    <property type="molecule type" value="Genomic_DNA"/>
</dbReference>
<proteinExistence type="predicted"/>
<feature type="region of interest" description="Disordered" evidence="1">
    <location>
        <begin position="1"/>
        <end position="53"/>
    </location>
</feature>
<feature type="compositionally biased region" description="Polar residues" evidence="1">
    <location>
        <begin position="326"/>
        <end position="342"/>
    </location>
</feature>
<evidence type="ECO:0000313" key="2">
    <source>
        <dbReference type="EMBL" id="KLT42670.1"/>
    </source>
</evidence>
<dbReference type="AlphaFoldDB" id="A0A0J0XNH0"/>
<feature type="compositionally biased region" description="Basic and acidic residues" evidence="1">
    <location>
        <begin position="130"/>
        <end position="139"/>
    </location>
</feature>
<protein>
    <submittedName>
        <fullName evidence="2">Uncharacterized protein</fullName>
    </submittedName>
</protein>
<organism evidence="2 3">
    <name type="scientific">Cutaneotrichosporon oleaginosum</name>
    <dbReference type="NCBI Taxonomy" id="879819"/>
    <lineage>
        <taxon>Eukaryota</taxon>
        <taxon>Fungi</taxon>
        <taxon>Dikarya</taxon>
        <taxon>Basidiomycota</taxon>
        <taxon>Agaricomycotina</taxon>
        <taxon>Tremellomycetes</taxon>
        <taxon>Trichosporonales</taxon>
        <taxon>Trichosporonaceae</taxon>
        <taxon>Cutaneotrichosporon</taxon>
    </lineage>
</organism>
<feature type="compositionally biased region" description="Low complexity" evidence="1">
    <location>
        <begin position="160"/>
        <end position="183"/>
    </location>
</feature>
<dbReference type="GeneID" id="28988043"/>